<reference evidence="2 5" key="1">
    <citation type="submission" date="2021-11" db="EMBL/GenBank/DDBJ databases">
        <title>Draft genome sequence of Capnocytophaga sp. strain KC07075 isolated from cat oral cavity.</title>
        <authorList>
            <person name="Suzuki M."/>
            <person name="Imaoka K."/>
            <person name="Kimura M."/>
            <person name="Morikawa S."/>
            <person name="Maeda K."/>
        </authorList>
    </citation>
    <scope>NUCLEOTIDE SEQUENCE</scope>
    <source>
        <strain evidence="2">KC07075</strain>
        <strain evidence="3 5">KC07079</strain>
    </source>
</reference>
<gene>
    <name evidence="2" type="ORF">RCZ15_15540</name>
    <name evidence="3" type="ORF">RCZ16_19040</name>
</gene>
<name>A0AAV5AXE6_9FLAO</name>
<accession>A0AAV5AXE6</accession>
<feature type="domain" description="DUF306" evidence="1">
    <location>
        <begin position="45"/>
        <end position="148"/>
    </location>
</feature>
<evidence type="ECO:0000313" key="2">
    <source>
        <dbReference type="EMBL" id="GJM50581.1"/>
    </source>
</evidence>
<keyword evidence="5" id="KW-1185">Reference proteome</keyword>
<dbReference type="Gene3D" id="2.40.128.270">
    <property type="match status" value="1"/>
</dbReference>
<dbReference type="Proteomes" id="UP001208692">
    <property type="component" value="Unassembled WGS sequence"/>
</dbReference>
<dbReference type="Pfam" id="PF03724">
    <property type="entry name" value="META"/>
    <property type="match status" value="1"/>
</dbReference>
<dbReference type="PANTHER" id="PTHR35535">
    <property type="entry name" value="HEAT SHOCK PROTEIN HSLJ"/>
    <property type="match status" value="1"/>
</dbReference>
<dbReference type="InterPro" id="IPR053147">
    <property type="entry name" value="Hsp_HslJ-like"/>
</dbReference>
<evidence type="ECO:0000313" key="4">
    <source>
        <dbReference type="Proteomes" id="UP001207736"/>
    </source>
</evidence>
<comment type="caution">
    <text evidence="2">The sequence shown here is derived from an EMBL/GenBank/DDBJ whole genome shotgun (WGS) entry which is preliminary data.</text>
</comment>
<dbReference type="EMBL" id="BQKA01000030">
    <property type="protein sequence ID" value="GJM50581.1"/>
    <property type="molecule type" value="Genomic_DNA"/>
</dbReference>
<evidence type="ECO:0000313" key="3">
    <source>
        <dbReference type="EMBL" id="GJM53588.1"/>
    </source>
</evidence>
<dbReference type="InterPro" id="IPR005184">
    <property type="entry name" value="DUF306_Meta_HslJ"/>
</dbReference>
<dbReference type="AlphaFoldDB" id="A0AAV5AXE6"/>
<sequence>MSLMGLTSCTTNTSTYKQIYRINGIKSECMVEEIEKNKEKTKFLEGKWVLEKMANTSIIVTNRPELEINLEEKRINGTGGCNLYFADIEQVNSKTLLFGVIGSTQKMCYEENIENEYFMLLEKTHYFQVDQENLILLNKENKPILTFKK</sequence>
<organism evidence="2 4">
    <name type="scientific">Capnocytophaga catalasegens</name>
    <dbReference type="NCBI Taxonomy" id="1004260"/>
    <lineage>
        <taxon>Bacteria</taxon>
        <taxon>Pseudomonadati</taxon>
        <taxon>Bacteroidota</taxon>
        <taxon>Flavobacteriia</taxon>
        <taxon>Flavobacteriales</taxon>
        <taxon>Flavobacteriaceae</taxon>
        <taxon>Capnocytophaga</taxon>
    </lineage>
</organism>
<evidence type="ECO:0000313" key="5">
    <source>
        <dbReference type="Proteomes" id="UP001208692"/>
    </source>
</evidence>
<dbReference type="EMBL" id="BQKB01000042">
    <property type="protein sequence ID" value="GJM53588.1"/>
    <property type="molecule type" value="Genomic_DNA"/>
</dbReference>
<dbReference type="Proteomes" id="UP001207736">
    <property type="component" value="Unassembled WGS sequence"/>
</dbReference>
<protein>
    <recommendedName>
        <fullName evidence="1">DUF306 domain-containing protein</fullName>
    </recommendedName>
</protein>
<dbReference type="InterPro" id="IPR038670">
    <property type="entry name" value="HslJ-like_sf"/>
</dbReference>
<evidence type="ECO:0000259" key="1">
    <source>
        <dbReference type="Pfam" id="PF03724"/>
    </source>
</evidence>
<dbReference type="PANTHER" id="PTHR35535:SF1">
    <property type="entry name" value="HEAT SHOCK PROTEIN HSLJ"/>
    <property type="match status" value="1"/>
</dbReference>
<proteinExistence type="predicted"/>